<dbReference type="SMART" id="SM00195">
    <property type="entry name" value="DSPc"/>
    <property type="match status" value="1"/>
</dbReference>
<organism evidence="4 5">
    <name type="scientific">Desulfomicrobium apsheronum</name>
    <dbReference type="NCBI Taxonomy" id="52560"/>
    <lineage>
        <taxon>Bacteria</taxon>
        <taxon>Pseudomonadati</taxon>
        <taxon>Thermodesulfobacteriota</taxon>
        <taxon>Desulfovibrionia</taxon>
        <taxon>Desulfovibrionales</taxon>
        <taxon>Desulfomicrobiaceae</taxon>
        <taxon>Desulfomicrobium</taxon>
    </lineage>
</organism>
<evidence type="ECO:0000313" key="4">
    <source>
        <dbReference type="EMBL" id="SFJ68011.1"/>
    </source>
</evidence>
<dbReference type="GO" id="GO:0016787">
    <property type="term" value="F:hydrolase activity"/>
    <property type="evidence" value="ECO:0007669"/>
    <property type="project" value="UniProtKB-KW"/>
</dbReference>
<gene>
    <name evidence="4" type="ORF">SAMN04488082_105156</name>
</gene>
<dbReference type="InterPro" id="IPR000387">
    <property type="entry name" value="Tyr_Pase_dom"/>
</dbReference>
<evidence type="ECO:0000259" key="2">
    <source>
        <dbReference type="PROSITE" id="PS50054"/>
    </source>
</evidence>
<dbReference type="STRING" id="52560.SAMN04488082_105156"/>
<dbReference type="RefSeq" id="WP_092373651.1">
    <property type="nucleotide sequence ID" value="NZ_FORX01000005.1"/>
</dbReference>
<dbReference type="Pfam" id="PF22785">
    <property type="entry name" value="Tc-R-P"/>
    <property type="match status" value="1"/>
</dbReference>
<feature type="domain" description="Tyrosine specific protein phosphatases" evidence="3">
    <location>
        <begin position="89"/>
        <end position="129"/>
    </location>
</feature>
<name>A0A1I3TEA1_9BACT</name>
<dbReference type="SUPFAM" id="SSF52799">
    <property type="entry name" value="(Phosphotyrosine protein) phosphatases II"/>
    <property type="match status" value="1"/>
</dbReference>
<dbReference type="InterPro" id="IPR020422">
    <property type="entry name" value="TYR_PHOSPHATASE_DUAL_dom"/>
</dbReference>
<dbReference type="InterPro" id="IPR016130">
    <property type="entry name" value="Tyr_Pase_AS"/>
</dbReference>
<evidence type="ECO:0000256" key="1">
    <source>
        <dbReference type="ARBA" id="ARBA00022801"/>
    </source>
</evidence>
<dbReference type="PANTHER" id="PTHR23339">
    <property type="entry name" value="TYROSINE SPECIFIC PROTEIN PHOSPHATASE AND DUAL SPECIFICITY PROTEIN PHOSPHATASE"/>
    <property type="match status" value="1"/>
</dbReference>
<dbReference type="AlphaFoldDB" id="A0A1I3TEA1"/>
<sequence length="346" mass="38627">MSRSAYSATWVTDQLAVGAAPMSYEQLDCLRAEGIGAILNLCGEFCDLHDIECAAGFEVYHMPLADEEAPELAELEKALAWLDEAIYLGKKVLIHCRHGIGRTGTVLNAYLLRRGLGHRLAWVRLRTLRSKPANFSQWWTIRKYGKQSPKLTVREPSLEMHKAVDLSPFFRDYEALQARVDDETRDITSKCGRDHDKCCSTPIKLSMIEAVYLTQKMNVGLTSEKRLEVIARAVETARRERLADSQVSADDYCLSDASARCPLLEDGKCILFAGRPLRCRFFGLNEERAGALWETALDPALGNLSLELWLAFAGGIARGSLPLFALADVVSGKYVQALFHLMVRSQ</sequence>
<keyword evidence="1" id="KW-0378">Hydrolase</keyword>
<dbReference type="PROSITE" id="PS00383">
    <property type="entry name" value="TYR_PHOSPHATASE_1"/>
    <property type="match status" value="1"/>
</dbReference>
<proteinExistence type="predicted"/>
<feature type="domain" description="Tyrosine-protein phosphatase" evidence="2">
    <location>
        <begin position="7"/>
        <end position="150"/>
    </location>
</feature>
<reference evidence="5" key="1">
    <citation type="submission" date="2016-10" db="EMBL/GenBank/DDBJ databases">
        <authorList>
            <person name="Varghese N."/>
            <person name="Submissions S."/>
        </authorList>
    </citation>
    <scope>NUCLEOTIDE SEQUENCE [LARGE SCALE GENOMIC DNA]</scope>
    <source>
        <strain evidence="5">DSM 5918</strain>
    </source>
</reference>
<dbReference type="Gene3D" id="3.90.190.10">
    <property type="entry name" value="Protein tyrosine phosphatase superfamily"/>
    <property type="match status" value="1"/>
</dbReference>
<dbReference type="PROSITE" id="PS50054">
    <property type="entry name" value="TYR_PHOSPHATASE_DUAL"/>
    <property type="match status" value="1"/>
</dbReference>
<keyword evidence="5" id="KW-1185">Reference proteome</keyword>
<evidence type="ECO:0000259" key="3">
    <source>
        <dbReference type="PROSITE" id="PS50056"/>
    </source>
</evidence>
<dbReference type="InterPro" id="IPR029021">
    <property type="entry name" value="Prot-tyrosine_phosphatase-like"/>
</dbReference>
<dbReference type="PROSITE" id="PS50056">
    <property type="entry name" value="TYR_PHOSPHATASE_2"/>
    <property type="match status" value="1"/>
</dbReference>
<protein>
    <submittedName>
        <fullName evidence="4">Dual specificity phosphatase, catalytic domain</fullName>
    </submittedName>
</protein>
<evidence type="ECO:0000313" key="5">
    <source>
        <dbReference type="Proteomes" id="UP000198635"/>
    </source>
</evidence>
<dbReference type="EMBL" id="FORX01000005">
    <property type="protein sequence ID" value="SFJ68011.1"/>
    <property type="molecule type" value="Genomic_DNA"/>
</dbReference>
<dbReference type="InterPro" id="IPR050561">
    <property type="entry name" value="PTP"/>
</dbReference>
<accession>A0A1I3TEA1</accession>
<dbReference type="OrthoDB" id="9806482at2"/>
<dbReference type="Proteomes" id="UP000198635">
    <property type="component" value="Unassembled WGS sequence"/>
</dbReference>
<dbReference type="FunFam" id="3.90.190.10:FF:000157">
    <property type="entry name" value="Protein-tyrosine phosphatase"/>
    <property type="match status" value="1"/>
</dbReference>